<feature type="chain" id="PRO_5006858226" evidence="2">
    <location>
        <begin position="31"/>
        <end position="220"/>
    </location>
</feature>
<evidence type="ECO:0000313" key="4">
    <source>
        <dbReference type="Proteomes" id="UP000054771"/>
    </source>
</evidence>
<organism evidence="3 4">
    <name type="scientific">Aspergillus calidoustus</name>
    <dbReference type="NCBI Taxonomy" id="454130"/>
    <lineage>
        <taxon>Eukaryota</taxon>
        <taxon>Fungi</taxon>
        <taxon>Dikarya</taxon>
        <taxon>Ascomycota</taxon>
        <taxon>Pezizomycotina</taxon>
        <taxon>Eurotiomycetes</taxon>
        <taxon>Eurotiomycetidae</taxon>
        <taxon>Eurotiales</taxon>
        <taxon>Aspergillaceae</taxon>
        <taxon>Aspergillus</taxon>
        <taxon>Aspergillus subgen. Nidulantes</taxon>
    </lineage>
</organism>
<feature type="region of interest" description="Disordered" evidence="1">
    <location>
        <begin position="148"/>
        <end position="220"/>
    </location>
</feature>
<evidence type="ECO:0000256" key="1">
    <source>
        <dbReference type="SAM" id="MobiDB-lite"/>
    </source>
</evidence>
<feature type="signal peptide" evidence="2">
    <location>
        <begin position="1"/>
        <end position="30"/>
    </location>
</feature>
<sequence>MAVPGLCLPAHLLIVTLNLLLLQAPPTAMAMGTMYKPRHSFSRRLPKRLCPMLPPTLPLIEGSVDMYRHPPRRMPCVPGPAPRPMLSRVFKLTSNVPALRKAYRQEEHLGNIGPRDPVALDADGAKFGEVSFDARTDGYLQDKRRIMTDNAHSSRSRVPHVRTRTGHSYARGSTDDCLDAETSKEALKQPKRTADEPTLAAWRYTTLPRTAGQREPENRK</sequence>
<dbReference type="EMBL" id="CDMC01000004">
    <property type="protein sequence ID" value="CEL04612.1"/>
    <property type="molecule type" value="Genomic_DNA"/>
</dbReference>
<evidence type="ECO:0000313" key="3">
    <source>
        <dbReference type="EMBL" id="CEL04612.1"/>
    </source>
</evidence>
<keyword evidence="4" id="KW-1185">Reference proteome</keyword>
<evidence type="ECO:0000256" key="2">
    <source>
        <dbReference type="SAM" id="SignalP"/>
    </source>
</evidence>
<protein>
    <submittedName>
        <fullName evidence="3">Uncharacterized protein</fullName>
    </submittedName>
</protein>
<keyword evidence="2" id="KW-0732">Signal</keyword>
<accession>A0A0U5GUL6</accession>
<gene>
    <name evidence="3" type="ORF">ASPCAL05740</name>
</gene>
<dbReference type="Proteomes" id="UP000054771">
    <property type="component" value="Unassembled WGS sequence"/>
</dbReference>
<proteinExistence type="predicted"/>
<dbReference type="AlphaFoldDB" id="A0A0U5GUL6"/>
<feature type="compositionally biased region" description="Basic and acidic residues" evidence="1">
    <location>
        <begin position="181"/>
        <end position="195"/>
    </location>
</feature>
<feature type="compositionally biased region" description="Basic residues" evidence="1">
    <location>
        <begin position="154"/>
        <end position="165"/>
    </location>
</feature>
<name>A0A0U5GUL6_ASPCI</name>
<reference evidence="4" key="1">
    <citation type="journal article" date="2016" name="Genome Announc.">
        <title>Draft genome sequences of fungus Aspergillus calidoustus.</title>
        <authorList>
            <person name="Horn F."/>
            <person name="Linde J."/>
            <person name="Mattern D.J."/>
            <person name="Walther G."/>
            <person name="Guthke R."/>
            <person name="Scherlach K."/>
            <person name="Martin K."/>
            <person name="Brakhage A.A."/>
            <person name="Petzke L."/>
            <person name="Valiante V."/>
        </authorList>
    </citation>
    <scope>NUCLEOTIDE SEQUENCE [LARGE SCALE GENOMIC DNA]</scope>
    <source>
        <strain evidence="4">SF006504</strain>
    </source>
</reference>